<dbReference type="AlphaFoldDB" id="A0A9W9KQZ3"/>
<reference evidence="2" key="2">
    <citation type="journal article" date="2023" name="IMA Fungus">
        <title>Comparative genomic study of the Penicillium genus elucidates a diverse pangenome and 15 lateral gene transfer events.</title>
        <authorList>
            <person name="Petersen C."/>
            <person name="Sorensen T."/>
            <person name="Nielsen M.R."/>
            <person name="Sondergaard T.E."/>
            <person name="Sorensen J.L."/>
            <person name="Fitzpatrick D.A."/>
            <person name="Frisvad J.C."/>
            <person name="Nielsen K.L."/>
        </authorList>
    </citation>
    <scope>NUCLEOTIDE SEQUENCE</scope>
    <source>
        <strain evidence="2">IBT 30069</strain>
    </source>
</reference>
<keyword evidence="3" id="KW-1185">Reference proteome</keyword>
<dbReference type="OrthoDB" id="4227585at2759"/>
<feature type="region of interest" description="Disordered" evidence="1">
    <location>
        <begin position="1"/>
        <end position="50"/>
    </location>
</feature>
<comment type="caution">
    <text evidence="2">The sequence shown here is derived from an EMBL/GenBank/DDBJ whole genome shotgun (WGS) entry which is preliminary data.</text>
</comment>
<gene>
    <name evidence="2" type="ORF">N7456_000495</name>
</gene>
<dbReference type="EMBL" id="JAPQKH010000001">
    <property type="protein sequence ID" value="KAJ5116147.1"/>
    <property type="molecule type" value="Genomic_DNA"/>
</dbReference>
<organism evidence="2 3">
    <name type="scientific">Penicillium angulare</name>
    <dbReference type="NCBI Taxonomy" id="116970"/>
    <lineage>
        <taxon>Eukaryota</taxon>
        <taxon>Fungi</taxon>
        <taxon>Dikarya</taxon>
        <taxon>Ascomycota</taxon>
        <taxon>Pezizomycotina</taxon>
        <taxon>Eurotiomycetes</taxon>
        <taxon>Eurotiomycetidae</taxon>
        <taxon>Eurotiales</taxon>
        <taxon>Aspergillaceae</taxon>
        <taxon>Penicillium</taxon>
    </lineage>
</organism>
<reference evidence="2" key="1">
    <citation type="submission" date="2022-11" db="EMBL/GenBank/DDBJ databases">
        <authorList>
            <person name="Petersen C."/>
        </authorList>
    </citation>
    <scope>NUCLEOTIDE SEQUENCE</scope>
    <source>
        <strain evidence="2">IBT 30069</strain>
    </source>
</reference>
<feature type="compositionally biased region" description="Low complexity" evidence="1">
    <location>
        <begin position="1"/>
        <end position="17"/>
    </location>
</feature>
<evidence type="ECO:0000313" key="2">
    <source>
        <dbReference type="EMBL" id="KAJ5116147.1"/>
    </source>
</evidence>
<name>A0A9W9KQZ3_9EURO</name>
<evidence type="ECO:0000256" key="1">
    <source>
        <dbReference type="SAM" id="MobiDB-lite"/>
    </source>
</evidence>
<proteinExistence type="predicted"/>
<feature type="compositionally biased region" description="Polar residues" evidence="1">
    <location>
        <begin position="176"/>
        <end position="195"/>
    </location>
</feature>
<feature type="compositionally biased region" description="Polar residues" evidence="1">
    <location>
        <begin position="18"/>
        <end position="36"/>
    </location>
</feature>
<evidence type="ECO:0000313" key="3">
    <source>
        <dbReference type="Proteomes" id="UP001149165"/>
    </source>
</evidence>
<dbReference type="Proteomes" id="UP001149165">
    <property type="component" value="Unassembled WGS sequence"/>
</dbReference>
<sequence length="195" mass="21388">MYTSSANSSYSSSLASSDPNLPYQQPQPVSAISLGSQHPRRTPMVPKYPRFYSSPMDDAPDSTPLNMYGLEQRPASIIEKPKLLRRVSHALDDIKEDLAYQLADNETAAKLKRRSTLFLDGSLNVPNSRPGTVNGPPRSRPMSIISMDTWSAPQRGLSRRLSRRLSIFSRGKGDTRPNTASISTPNLIGSSALAN</sequence>
<protein>
    <submittedName>
        <fullName evidence="2">Uncharacterized protein</fullName>
    </submittedName>
</protein>
<feature type="region of interest" description="Disordered" evidence="1">
    <location>
        <begin position="169"/>
        <end position="195"/>
    </location>
</feature>
<accession>A0A9W9KQZ3</accession>